<proteinExistence type="inferred from homology"/>
<dbReference type="SMART" id="SM00382">
    <property type="entry name" value="AAA"/>
    <property type="match status" value="1"/>
</dbReference>
<dbReference type="SUPFAM" id="SSF52540">
    <property type="entry name" value="P-loop containing nucleoside triphosphate hydrolases"/>
    <property type="match status" value="1"/>
</dbReference>
<comment type="similarity">
    <text evidence="1">Belongs to the ABC transporter superfamily.</text>
</comment>
<dbReference type="CDD" id="cd03230">
    <property type="entry name" value="ABC_DR_subfamily_A"/>
    <property type="match status" value="1"/>
</dbReference>
<dbReference type="InterPro" id="IPR027417">
    <property type="entry name" value="P-loop_NTPase"/>
</dbReference>
<dbReference type="GO" id="GO:0016887">
    <property type="term" value="F:ATP hydrolysis activity"/>
    <property type="evidence" value="ECO:0007669"/>
    <property type="project" value="InterPro"/>
</dbReference>
<dbReference type="PROSITE" id="PS50893">
    <property type="entry name" value="ABC_TRANSPORTER_2"/>
    <property type="match status" value="1"/>
</dbReference>
<dbReference type="EMBL" id="UINC01027157">
    <property type="protein sequence ID" value="SVB05935.1"/>
    <property type="molecule type" value="Genomic_DNA"/>
</dbReference>
<keyword evidence="2" id="KW-0813">Transport</keyword>
<name>A0A382AWM2_9ZZZZ</name>
<evidence type="ECO:0000256" key="4">
    <source>
        <dbReference type="ARBA" id="ARBA00022840"/>
    </source>
</evidence>
<evidence type="ECO:0000256" key="2">
    <source>
        <dbReference type="ARBA" id="ARBA00022448"/>
    </source>
</evidence>
<sequence length="331" mass="37013">MSTDKEIEAPIDSDVTISVEMVSKSFGPHKAVSNLSFSIRRGEIVGFLGPNGAGKTTTMRLLTSYYTPDTGKILINGTDNSENDLETRKSIGYLAENNPLYEDLLVSEYLDFIADLRGLSGNERTRNLEQTVEEASLQEVFYRPISELSKGYHQRVGLAGAIIHRPSILILDEPTEGLDPNQRLSMRDLIKSLGQERTVLVTTHVMQEVESTCERVLLINRGQLVADSPVDEIFQLTPGLRKIYVEAEGNQIESALSGLDSVDSVERLDPIDSRKRYIINLSGSEDPRPSIFKTAASNGWVLWELHEERMRLEDVFHTLTSENETERSLLG</sequence>
<evidence type="ECO:0000259" key="5">
    <source>
        <dbReference type="PROSITE" id="PS50893"/>
    </source>
</evidence>
<feature type="domain" description="ABC transporter" evidence="5">
    <location>
        <begin position="17"/>
        <end position="246"/>
    </location>
</feature>
<dbReference type="InterPro" id="IPR003593">
    <property type="entry name" value="AAA+_ATPase"/>
</dbReference>
<evidence type="ECO:0000256" key="3">
    <source>
        <dbReference type="ARBA" id="ARBA00022741"/>
    </source>
</evidence>
<evidence type="ECO:0000256" key="1">
    <source>
        <dbReference type="ARBA" id="ARBA00005417"/>
    </source>
</evidence>
<gene>
    <name evidence="6" type="ORF">METZ01_LOCUS158789</name>
</gene>
<dbReference type="InterPro" id="IPR003439">
    <property type="entry name" value="ABC_transporter-like_ATP-bd"/>
</dbReference>
<dbReference type="AlphaFoldDB" id="A0A382AWM2"/>
<keyword evidence="4" id="KW-0067">ATP-binding</keyword>
<organism evidence="6">
    <name type="scientific">marine metagenome</name>
    <dbReference type="NCBI Taxonomy" id="408172"/>
    <lineage>
        <taxon>unclassified sequences</taxon>
        <taxon>metagenomes</taxon>
        <taxon>ecological metagenomes</taxon>
    </lineage>
</organism>
<protein>
    <recommendedName>
        <fullName evidence="5">ABC transporter domain-containing protein</fullName>
    </recommendedName>
</protein>
<reference evidence="6" key="1">
    <citation type="submission" date="2018-05" db="EMBL/GenBank/DDBJ databases">
        <authorList>
            <person name="Lanie J.A."/>
            <person name="Ng W.-L."/>
            <person name="Kazmierczak K.M."/>
            <person name="Andrzejewski T.M."/>
            <person name="Davidsen T.M."/>
            <person name="Wayne K.J."/>
            <person name="Tettelin H."/>
            <person name="Glass J.I."/>
            <person name="Rusch D."/>
            <person name="Podicherti R."/>
            <person name="Tsui H.-C.T."/>
            <person name="Winkler M.E."/>
        </authorList>
    </citation>
    <scope>NUCLEOTIDE SEQUENCE</scope>
</reference>
<dbReference type="GO" id="GO:0005524">
    <property type="term" value="F:ATP binding"/>
    <property type="evidence" value="ECO:0007669"/>
    <property type="project" value="UniProtKB-KW"/>
</dbReference>
<keyword evidence="3" id="KW-0547">Nucleotide-binding</keyword>
<accession>A0A382AWM2</accession>
<dbReference type="PANTHER" id="PTHR43335">
    <property type="entry name" value="ABC TRANSPORTER, ATP-BINDING PROTEIN"/>
    <property type="match status" value="1"/>
</dbReference>
<dbReference type="Gene3D" id="3.40.50.300">
    <property type="entry name" value="P-loop containing nucleotide triphosphate hydrolases"/>
    <property type="match status" value="1"/>
</dbReference>
<evidence type="ECO:0000313" key="6">
    <source>
        <dbReference type="EMBL" id="SVB05935.1"/>
    </source>
</evidence>
<dbReference type="Pfam" id="PF00005">
    <property type="entry name" value="ABC_tran"/>
    <property type="match status" value="1"/>
</dbReference>